<dbReference type="Gene3D" id="2.60.40.740">
    <property type="match status" value="1"/>
</dbReference>
<dbReference type="InterPro" id="IPR013783">
    <property type="entry name" value="Ig-like_fold"/>
</dbReference>
<dbReference type="GO" id="GO:0005975">
    <property type="term" value="P:carbohydrate metabolic process"/>
    <property type="evidence" value="ECO:0007669"/>
    <property type="project" value="UniProtKB-ARBA"/>
</dbReference>
<protein>
    <submittedName>
        <fullName evidence="3">Isopeptide-forming domain-containing fimbrial protein</fullName>
    </submittedName>
</protein>
<keyword evidence="4" id="KW-1185">Reference proteome</keyword>
<evidence type="ECO:0000256" key="1">
    <source>
        <dbReference type="SAM" id="MobiDB-lite"/>
    </source>
</evidence>
<sequence>MSNPGTAMAVALAVTVGVAGVGMPVFGPPAAVAASPGSVTVDLRAAAGVDGLDTIGERTVTASRITTVDMSTQAGREALASLDVPRLLRTQPDAFVEVATARTSGGCVTLDGLQPGAYLFTLGDSEAKAASHVFFAPFVVPVTEGSARTVEPKAQHLSVVLEANRQRVHPDEDVTFTVRGVAPNPSDDGTISHYELILTLAGNLEFSAEPAVRINGVALGPGDVTFHREGNRLRAVLTKSGLAKLARARATDASTTVTLEQRARATAAGTAGADATLTTNGMDPERNLVTVEATHADVLIEAPAQQGSSKGDRRWLWGLLGLLPLVPLLPGLAGPSGTAPTGPAGPAGPAPETPRPGDKEPGRDQAQHERQDGPRGRVDQVLAYTGANVIWLALLALALIVAGWLLARRKEDENDQ</sequence>
<evidence type="ECO:0000313" key="3">
    <source>
        <dbReference type="EMBL" id="MCO6394656.1"/>
    </source>
</evidence>
<evidence type="ECO:0000256" key="2">
    <source>
        <dbReference type="SAM" id="Phobius"/>
    </source>
</evidence>
<dbReference type="EMBL" id="JAEUWV010000008">
    <property type="protein sequence ID" value="MCO6394656.1"/>
    <property type="molecule type" value="Genomic_DNA"/>
</dbReference>
<dbReference type="RefSeq" id="WP_252931419.1">
    <property type="nucleotide sequence ID" value="NZ_JAEUWV010000008.1"/>
</dbReference>
<dbReference type="Gene3D" id="2.60.40.10">
    <property type="entry name" value="Immunoglobulins"/>
    <property type="match status" value="1"/>
</dbReference>
<dbReference type="Proteomes" id="UP001205920">
    <property type="component" value="Unassembled WGS sequence"/>
</dbReference>
<feature type="compositionally biased region" description="Basic and acidic residues" evidence="1">
    <location>
        <begin position="355"/>
        <end position="377"/>
    </location>
</feature>
<keyword evidence="2" id="KW-0472">Membrane</keyword>
<organism evidence="3 4">
    <name type="scientific">Corynebacterium lipophilum</name>
    <dbReference type="NCBI Taxonomy" id="2804918"/>
    <lineage>
        <taxon>Bacteria</taxon>
        <taxon>Bacillati</taxon>
        <taxon>Actinomycetota</taxon>
        <taxon>Actinomycetes</taxon>
        <taxon>Mycobacteriales</taxon>
        <taxon>Corynebacteriaceae</taxon>
        <taxon>Corynebacterium</taxon>
    </lineage>
</organism>
<feature type="transmembrane region" description="Helical" evidence="2">
    <location>
        <begin position="389"/>
        <end position="407"/>
    </location>
</feature>
<feature type="compositionally biased region" description="Low complexity" evidence="1">
    <location>
        <begin position="334"/>
        <end position="344"/>
    </location>
</feature>
<proteinExistence type="predicted"/>
<name>A0AAW5HXU9_9CORY</name>
<dbReference type="NCBIfam" id="TIGR01167">
    <property type="entry name" value="LPXTG_anchor"/>
    <property type="match status" value="1"/>
</dbReference>
<keyword evidence="2" id="KW-1133">Transmembrane helix</keyword>
<reference evidence="3 4" key="1">
    <citation type="submission" date="2021-01" db="EMBL/GenBank/DDBJ databases">
        <title>Identification and Characterization of Corynebacterium sp.</title>
        <authorList>
            <person name="Luo Q."/>
            <person name="Qu P."/>
            <person name="Chen Q."/>
        </authorList>
    </citation>
    <scope>NUCLEOTIDE SEQUENCE [LARGE SCALE GENOMIC DNA]</scope>
    <source>
        <strain evidence="3 4">MC-18</strain>
    </source>
</reference>
<feature type="region of interest" description="Disordered" evidence="1">
    <location>
        <begin position="334"/>
        <end position="377"/>
    </location>
</feature>
<gene>
    <name evidence="3" type="ORF">JMN37_06660</name>
</gene>
<keyword evidence="2" id="KW-0812">Transmembrane</keyword>
<dbReference type="AlphaFoldDB" id="A0AAW5HXU9"/>
<accession>A0AAW5HXU9</accession>
<comment type="caution">
    <text evidence="3">The sequence shown here is derived from an EMBL/GenBank/DDBJ whole genome shotgun (WGS) entry which is preliminary data.</text>
</comment>
<evidence type="ECO:0000313" key="4">
    <source>
        <dbReference type="Proteomes" id="UP001205920"/>
    </source>
</evidence>